<dbReference type="AlphaFoldDB" id="A0A2W7N3N1"/>
<keyword evidence="19" id="KW-1185">Reference proteome</keyword>
<dbReference type="GO" id="GO:0015288">
    <property type="term" value="F:porin activity"/>
    <property type="evidence" value="ECO:0007669"/>
    <property type="project" value="UniProtKB-KW"/>
</dbReference>
<reference evidence="18 19" key="1">
    <citation type="submission" date="2018-06" db="EMBL/GenBank/DDBJ databases">
        <title>Genomic Encyclopedia of Archaeal and Bacterial Type Strains, Phase II (KMG-II): from individual species to whole genera.</title>
        <authorList>
            <person name="Goeker M."/>
        </authorList>
    </citation>
    <scope>NUCLEOTIDE SEQUENCE [LARGE SCALE GENOMIC DNA]</scope>
    <source>
        <strain evidence="18 19">DSM 6779</strain>
    </source>
</reference>
<keyword evidence="13" id="KW-0998">Cell outer membrane</keyword>
<dbReference type="PANTHER" id="PTHR33619:SF3">
    <property type="entry name" value="POLYSACCHARIDE EXPORT PROTEIN GFCE-RELATED"/>
    <property type="match status" value="1"/>
</dbReference>
<dbReference type="Gene3D" id="3.30.1950.10">
    <property type="entry name" value="wza like domain"/>
    <property type="match status" value="1"/>
</dbReference>
<dbReference type="InterPro" id="IPR054765">
    <property type="entry name" value="SLBB_dom"/>
</dbReference>
<keyword evidence="15" id="KW-1133">Transmembrane helix</keyword>
<evidence type="ECO:0000256" key="9">
    <source>
        <dbReference type="ARBA" id="ARBA00023065"/>
    </source>
</evidence>
<evidence type="ECO:0000256" key="11">
    <source>
        <dbReference type="ARBA" id="ARBA00023136"/>
    </source>
</evidence>
<feature type="transmembrane region" description="Helical" evidence="15">
    <location>
        <begin position="238"/>
        <end position="260"/>
    </location>
</feature>
<protein>
    <submittedName>
        <fullName evidence="18">Polysaccharide export outer membrane protein</fullName>
    </submittedName>
</protein>
<comment type="caution">
    <text evidence="18">The sequence shown here is derived from an EMBL/GenBank/DDBJ whole genome shotgun (WGS) entry which is preliminary data.</text>
</comment>
<evidence type="ECO:0000256" key="14">
    <source>
        <dbReference type="ARBA" id="ARBA00023288"/>
    </source>
</evidence>
<keyword evidence="12" id="KW-0564">Palmitate</keyword>
<evidence type="ECO:0000256" key="10">
    <source>
        <dbReference type="ARBA" id="ARBA00023114"/>
    </source>
</evidence>
<name>A0A2W7N3N1_9BACT</name>
<accession>A0A2W7N3N1</accession>
<keyword evidence="4" id="KW-1134">Transmembrane beta strand</keyword>
<dbReference type="RefSeq" id="WP_111446326.1">
    <property type="nucleotide sequence ID" value="NZ_QKZK01000021.1"/>
</dbReference>
<evidence type="ECO:0000313" key="18">
    <source>
        <dbReference type="EMBL" id="PZX14293.1"/>
    </source>
</evidence>
<keyword evidence="10" id="KW-0626">Porin</keyword>
<comment type="similarity">
    <text evidence="2">Belongs to the BexD/CtrA/VexA family.</text>
</comment>
<keyword evidence="8" id="KW-0625">Polysaccharide transport</keyword>
<evidence type="ECO:0000259" key="17">
    <source>
        <dbReference type="Pfam" id="PF22461"/>
    </source>
</evidence>
<keyword evidence="11 15" id="KW-0472">Membrane</keyword>
<evidence type="ECO:0000256" key="13">
    <source>
        <dbReference type="ARBA" id="ARBA00023237"/>
    </source>
</evidence>
<proteinExistence type="inferred from homology"/>
<evidence type="ECO:0000256" key="5">
    <source>
        <dbReference type="ARBA" id="ARBA00022597"/>
    </source>
</evidence>
<gene>
    <name evidence="18" type="ORF">LX69_02473</name>
</gene>
<evidence type="ECO:0000313" key="19">
    <source>
        <dbReference type="Proteomes" id="UP000249239"/>
    </source>
</evidence>
<feature type="domain" description="SLBB" evidence="17">
    <location>
        <begin position="147"/>
        <end position="225"/>
    </location>
</feature>
<evidence type="ECO:0000256" key="15">
    <source>
        <dbReference type="SAM" id="Phobius"/>
    </source>
</evidence>
<keyword evidence="5" id="KW-0762">Sugar transport</keyword>
<dbReference type="PANTHER" id="PTHR33619">
    <property type="entry name" value="POLYSACCHARIDE EXPORT PROTEIN GFCE-RELATED"/>
    <property type="match status" value="1"/>
</dbReference>
<evidence type="ECO:0000256" key="6">
    <source>
        <dbReference type="ARBA" id="ARBA00022692"/>
    </source>
</evidence>
<sequence length="262" mass="29153">MKVQKVIGVIVLVSLMLVGCVPLRQSIYLQGNISKELSRINGSFNTDKTDYLVRPNDVLYITVNSLDDRTSAFLNSSSGYTQLPETPMSTSLLGYRVNLDGSIDYPFIGKIYVAGLTLPEIRDKVGLAVNKYLEQSSVIVKLLNDNITVVGEVNSPGRFLLAGEELNLVEALSLAGDVNDFANRKRVRLIRKEGDVQQMIVINMLDEKVMFSPYFYMKPGDILYVEPRRLKSWSLSSISLGFGLTVVNSVIMIFTLVTVLQD</sequence>
<dbReference type="EMBL" id="QKZK01000021">
    <property type="protein sequence ID" value="PZX14293.1"/>
    <property type="molecule type" value="Genomic_DNA"/>
</dbReference>
<feature type="domain" description="Polysaccharide export protein N-terminal" evidence="16">
    <location>
        <begin position="47"/>
        <end position="142"/>
    </location>
</feature>
<dbReference type="Pfam" id="PF02563">
    <property type="entry name" value="Poly_export"/>
    <property type="match status" value="1"/>
</dbReference>
<dbReference type="OrthoDB" id="662756at2"/>
<evidence type="ECO:0000256" key="7">
    <source>
        <dbReference type="ARBA" id="ARBA00022729"/>
    </source>
</evidence>
<dbReference type="Proteomes" id="UP000249239">
    <property type="component" value="Unassembled WGS sequence"/>
</dbReference>
<evidence type="ECO:0000256" key="2">
    <source>
        <dbReference type="ARBA" id="ARBA00009450"/>
    </source>
</evidence>
<keyword evidence="7" id="KW-0732">Signal</keyword>
<evidence type="ECO:0000259" key="16">
    <source>
        <dbReference type="Pfam" id="PF02563"/>
    </source>
</evidence>
<evidence type="ECO:0000256" key="4">
    <source>
        <dbReference type="ARBA" id="ARBA00022452"/>
    </source>
</evidence>
<dbReference type="PROSITE" id="PS51257">
    <property type="entry name" value="PROKAR_LIPOPROTEIN"/>
    <property type="match status" value="1"/>
</dbReference>
<dbReference type="GO" id="GO:0006811">
    <property type="term" value="P:monoatomic ion transport"/>
    <property type="evidence" value="ECO:0007669"/>
    <property type="project" value="UniProtKB-KW"/>
</dbReference>
<organism evidence="18 19">
    <name type="scientific">Breznakibacter xylanolyticus</name>
    <dbReference type="NCBI Taxonomy" id="990"/>
    <lineage>
        <taxon>Bacteria</taxon>
        <taxon>Pseudomonadati</taxon>
        <taxon>Bacteroidota</taxon>
        <taxon>Bacteroidia</taxon>
        <taxon>Marinilabiliales</taxon>
        <taxon>Marinilabiliaceae</taxon>
        <taxon>Breznakibacter</taxon>
    </lineage>
</organism>
<evidence type="ECO:0000256" key="12">
    <source>
        <dbReference type="ARBA" id="ARBA00023139"/>
    </source>
</evidence>
<dbReference type="GO" id="GO:0009279">
    <property type="term" value="C:cell outer membrane"/>
    <property type="evidence" value="ECO:0007669"/>
    <property type="project" value="UniProtKB-SubCell"/>
</dbReference>
<evidence type="ECO:0000256" key="1">
    <source>
        <dbReference type="ARBA" id="ARBA00004571"/>
    </source>
</evidence>
<dbReference type="GO" id="GO:0046930">
    <property type="term" value="C:pore complex"/>
    <property type="evidence" value="ECO:0007669"/>
    <property type="project" value="UniProtKB-KW"/>
</dbReference>
<dbReference type="InterPro" id="IPR003715">
    <property type="entry name" value="Poly_export_N"/>
</dbReference>
<dbReference type="GO" id="GO:0015159">
    <property type="term" value="F:polysaccharide transmembrane transporter activity"/>
    <property type="evidence" value="ECO:0007669"/>
    <property type="project" value="InterPro"/>
</dbReference>
<dbReference type="InterPro" id="IPR049712">
    <property type="entry name" value="Poly_export"/>
</dbReference>
<evidence type="ECO:0000256" key="3">
    <source>
        <dbReference type="ARBA" id="ARBA00022448"/>
    </source>
</evidence>
<keyword evidence="3" id="KW-0813">Transport</keyword>
<evidence type="ECO:0000256" key="8">
    <source>
        <dbReference type="ARBA" id="ARBA00023047"/>
    </source>
</evidence>
<keyword evidence="6 15" id="KW-0812">Transmembrane</keyword>
<comment type="subcellular location">
    <subcellularLocation>
        <location evidence="1">Cell outer membrane</location>
        <topology evidence="1">Multi-pass membrane protein</topology>
    </subcellularLocation>
</comment>
<keyword evidence="14" id="KW-0449">Lipoprotein</keyword>
<dbReference type="Gene3D" id="3.10.560.10">
    <property type="entry name" value="Outer membrane lipoprotein wza domain like"/>
    <property type="match status" value="1"/>
</dbReference>
<feature type="transmembrane region" description="Helical" evidence="15">
    <location>
        <begin position="6"/>
        <end position="23"/>
    </location>
</feature>
<keyword evidence="9" id="KW-0406">Ion transport</keyword>
<dbReference type="Pfam" id="PF22461">
    <property type="entry name" value="SLBB_2"/>
    <property type="match status" value="1"/>
</dbReference>